<evidence type="ECO:0000313" key="2">
    <source>
        <dbReference type="Proteomes" id="UP000619479"/>
    </source>
</evidence>
<proteinExistence type="predicted"/>
<reference evidence="1" key="1">
    <citation type="submission" date="2021-01" db="EMBL/GenBank/DDBJ databases">
        <title>Whole genome shotgun sequence of Actinoplanes cyaneus NBRC 14990.</title>
        <authorList>
            <person name="Komaki H."/>
            <person name="Tamura T."/>
        </authorList>
    </citation>
    <scope>NUCLEOTIDE SEQUENCE</scope>
    <source>
        <strain evidence="1">NBRC 14990</strain>
    </source>
</reference>
<sequence length="193" mass="20222">MIADLPVEHLPPGTSAGASFGIKKTWLAIRGSTVEQVAAAIGVTGGREAGWDEGVEAAAGDRVFVSPPAGGWIFVVNAGCRFDGSSVASLSGLLGTEVQYFGNHRVSDYAEWALAVDERLLRHVYCSETSESCEETGTPTPVEIELGFSATEPGGKWADQDDVMRVAADWSIDPNALSVIASSPCRGLVGHLT</sequence>
<dbReference type="EMBL" id="BOMH01000038">
    <property type="protein sequence ID" value="GID67219.1"/>
    <property type="molecule type" value="Genomic_DNA"/>
</dbReference>
<dbReference type="RefSeq" id="WP_203744712.1">
    <property type="nucleotide sequence ID" value="NZ_BAAAUC010000004.1"/>
</dbReference>
<gene>
    <name evidence="1" type="ORF">Acy02nite_51000</name>
</gene>
<keyword evidence="2" id="KW-1185">Reference proteome</keyword>
<accession>A0A919M969</accession>
<name>A0A919M969_9ACTN</name>
<organism evidence="1 2">
    <name type="scientific">Actinoplanes cyaneus</name>
    <dbReference type="NCBI Taxonomy" id="52696"/>
    <lineage>
        <taxon>Bacteria</taxon>
        <taxon>Bacillati</taxon>
        <taxon>Actinomycetota</taxon>
        <taxon>Actinomycetes</taxon>
        <taxon>Micromonosporales</taxon>
        <taxon>Micromonosporaceae</taxon>
        <taxon>Actinoplanes</taxon>
    </lineage>
</organism>
<comment type="caution">
    <text evidence="1">The sequence shown here is derived from an EMBL/GenBank/DDBJ whole genome shotgun (WGS) entry which is preliminary data.</text>
</comment>
<evidence type="ECO:0000313" key="1">
    <source>
        <dbReference type="EMBL" id="GID67219.1"/>
    </source>
</evidence>
<protein>
    <submittedName>
        <fullName evidence="1">Uncharacterized protein</fullName>
    </submittedName>
</protein>
<dbReference type="Proteomes" id="UP000619479">
    <property type="component" value="Unassembled WGS sequence"/>
</dbReference>
<dbReference type="AlphaFoldDB" id="A0A919M969"/>